<sequence length="340" mass="36950">MSPSPLPSFVELMESLGFAPDSKLPVSAGSGPDSRSQSRASSHSQSHSRSPSPSASSQSSQVPARSPRAASPTIIVSQYDAPKENGSELNFKRRASSGNIKAARFSPYAVHVSAFWASYQEWTANSCAIIQSRRGSMPAVGDHQRDPEQHRDKVRVFLTQPRSARICDRHETHSRFESSKASSQSSGSRRSSGSSSTDSIPPVPSLPVRRSRGEAMDRLKLSEASFTPISSFARRRSPQASPTSPSFKQIRARGTNSDLPSPVMIPTLPPMLAESLATFSFPASINRNHSVAAGRKERRSPSRSPHTSPMDLDQDTRPLVRHHQAGLRISSLHRQIAPIA</sequence>
<organism evidence="2 3">
    <name type="scientific">Sanghuangporus baumii</name>
    <name type="common">Phellinus baumii</name>
    <dbReference type="NCBI Taxonomy" id="108892"/>
    <lineage>
        <taxon>Eukaryota</taxon>
        <taxon>Fungi</taxon>
        <taxon>Dikarya</taxon>
        <taxon>Basidiomycota</taxon>
        <taxon>Agaricomycotina</taxon>
        <taxon>Agaricomycetes</taxon>
        <taxon>Hymenochaetales</taxon>
        <taxon>Hymenochaetaceae</taxon>
        <taxon>Sanghuangporus</taxon>
    </lineage>
</organism>
<feature type="compositionally biased region" description="Low complexity" evidence="1">
    <location>
        <begin position="34"/>
        <end position="67"/>
    </location>
</feature>
<protein>
    <submittedName>
        <fullName evidence="2">Uncharacterized protein</fullName>
    </submittedName>
</protein>
<feature type="region of interest" description="Disordered" evidence="1">
    <location>
        <begin position="291"/>
        <end position="315"/>
    </location>
</feature>
<evidence type="ECO:0000313" key="2">
    <source>
        <dbReference type="EMBL" id="OCB84464.1"/>
    </source>
</evidence>
<gene>
    <name evidence="2" type="ORF">A7U60_g8450</name>
</gene>
<proteinExistence type="predicted"/>
<dbReference type="Proteomes" id="UP000757232">
    <property type="component" value="Unassembled WGS sequence"/>
</dbReference>
<evidence type="ECO:0000256" key="1">
    <source>
        <dbReference type="SAM" id="MobiDB-lite"/>
    </source>
</evidence>
<dbReference type="OrthoDB" id="3233824at2759"/>
<feature type="region of interest" description="Disordered" evidence="1">
    <location>
        <begin position="137"/>
        <end position="262"/>
    </location>
</feature>
<reference evidence="2" key="1">
    <citation type="submission" date="2016-06" db="EMBL/GenBank/DDBJ databases">
        <title>Draft Genome sequence of the fungus Inonotus baumii.</title>
        <authorList>
            <person name="Zhu H."/>
            <person name="Lin W."/>
        </authorList>
    </citation>
    <scope>NUCLEOTIDE SEQUENCE</scope>
    <source>
        <strain evidence="2">821</strain>
    </source>
</reference>
<feature type="compositionally biased region" description="Basic and acidic residues" evidence="1">
    <location>
        <begin position="211"/>
        <end position="221"/>
    </location>
</feature>
<feature type="compositionally biased region" description="Basic and acidic residues" evidence="1">
    <location>
        <begin position="165"/>
        <end position="178"/>
    </location>
</feature>
<feature type="compositionally biased region" description="Basic and acidic residues" evidence="1">
    <location>
        <begin position="142"/>
        <end position="155"/>
    </location>
</feature>
<feature type="compositionally biased region" description="Low complexity" evidence="1">
    <location>
        <begin position="179"/>
        <end position="199"/>
    </location>
</feature>
<accession>A0A9Q5HRC5</accession>
<keyword evidence="3" id="KW-1185">Reference proteome</keyword>
<evidence type="ECO:0000313" key="3">
    <source>
        <dbReference type="Proteomes" id="UP000757232"/>
    </source>
</evidence>
<dbReference type="AlphaFoldDB" id="A0A9Q5HRC5"/>
<feature type="region of interest" description="Disordered" evidence="1">
    <location>
        <begin position="21"/>
        <end position="88"/>
    </location>
</feature>
<dbReference type="EMBL" id="LNZH02000215">
    <property type="protein sequence ID" value="OCB84464.1"/>
    <property type="molecule type" value="Genomic_DNA"/>
</dbReference>
<feature type="compositionally biased region" description="Polar residues" evidence="1">
    <location>
        <begin position="238"/>
        <end position="247"/>
    </location>
</feature>
<name>A0A9Q5HRC5_SANBA</name>
<comment type="caution">
    <text evidence="2">The sequence shown here is derived from an EMBL/GenBank/DDBJ whole genome shotgun (WGS) entry which is preliminary data.</text>
</comment>